<reference evidence="3" key="1">
    <citation type="submission" date="2023-07" db="EMBL/GenBank/DDBJ databases">
        <authorList>
            <person name="Stuckert A."/>
        </authorList>
    </citation>
    <scope>NUCLEOTIDE SEQUENCE</scope>
</reference>
<accession>A0ABN9L5U6</accession>
<dbReference type="InterPro" id="IPR000159">
    <property type="entry name" value="RA_dom"/>
</dbReference>
<dbReference type="PANTHER" id="PTHR45899:SF1">
    <property type="entry name" value="ARF-GAP WITH RHO-GAP DOMAIN, ANK REPEAT AND PH DOMAIN-CONTAINING PROTEIN 2"/>
    <property type="match status" value="1"/>
</dbReference>
<dbReference type="Gene3D" id="1.10.555.10">
    <property type="entry name" value="Rho GTPase activation protein"/>
    <property type="match status" value="1"/>
</dbReference>
<evidence type="ECO:0000259" key="1">
    <source>
        <dbReference type="PROSITE" id="PS50200"/>
    </source>
</evidence>
<comment type="caution">
    <text evidence="3">The sequence shown here is derived from an EMBL/GenBank/DDBJ whole genome shotgun (WGS) entry which is preliminary data.</text>
</comment>
<evidence type="ECO:0000313" key="3">
    <source>
        <dbReference type="EMBL" id="CAJ0934000.1"/>
    </source>
</evidence>
<dbReference type="PROSITE" id="PS50238">
    <property type="entry name" value="RHOGAP"/>
    <property type="match status" value="1"/>
</dbReference>
<proteinExistence type="predicted"/>
<dbReference type="InterPro" id="IPR000198">
    <property type="entry name" value="RhoGAP_dom"/>
</dbReference>
<dbReference type="Proteomes" id="UP001176940">
    <property type="component" value="Unassembled WGS sequence"/>
</dbReference>
<dbReference type="Gene3D" id="3.10.20.90">
    <property type="entry name" value="Phosphatidylinositol 3-kinase Catalytic Subunit, Chain A, domain 1"/>
    <property type="match status" value="1"/>
</dbReference>
<organism evidence="3 4">
    <name type="scientific">Ranitomeya imitator</name>
    <name type="common">mimic poison frog</name>
    <dbReference type="NCBI Taxonomy" id="111125"/>
    <lineage>
        <taxon>Eukaryota</taxon>
        <taxon>Metazoa</taxon>
        <taxon>Chordata</taxon>
        <taxon>Craniata</taxon>
        <taxon>Vertebrata</taxon>
        <taxon>Euteleostomi</taxon>
        <taxon>Amphibia</taxon>
        <taxon>Batrachia</taxon>
        <taxon>Anura</taxon>
        <taxon>Neobatrachia</taxon>
        <taxon>Hyloidea</taxon>
        <taxon>Dendrobatidae</taxon>
        <taxon>Dendrobatinae</taxon>
        <taxon>Ranitomeya</taxon>
    </lineage>
</organism>
<sequence>IQKCSDVNHLDRKTLAKAFAPCLFQTNGQHDAEVRVVEELIHQFPGIFYVSQEQLQQMDIENRFITKWNDNQILIPQSGDLLLEVFLEKKDPDMCVIIRVSPHMAAAELTTCVAGIRNIILSKEMFWTTFEVIENGELERPMHYKENVLATVLEWSMLPEPGAAYLLVKPFYTINHLLIGGKFSYSIKKKVQRLVMESMILFLYDLTRTENIGMQFYYEVPV</sequence>
<dbReference type="Pfam" id="PF00788">
    <property type="entry name" value="RA"/>
    <property type="match status" value="1"/>
</dbReference>
<protein>
    <submittedName>
        <fullName evidence="3">Uncharacterized protein</fullName>
    </submittedName>
</protein>
<evidence type="ECO:0000313" key="4">
    <source>
        <dbReference type="Proteomes" id="UP001176940"/>
    </source>
</evidence>
<keyword evidence="4" id="KW-1185">Reference proteome</keyword>
<feature type="domain" description="Rho-GAP" evidence="2">
    <location>
        <begin position="1"/>
        <end position="48"/>
    </location>
</feature>
<name>A0ABN9L5U6_9NEOB</name>
<feature type="non-terminal residue" evidence="3">
    <location>
        <position position="1"/>
    </location>
</feature>
<dbReference type="EMBL" id="CAUEEQ010009993">
    <property type="protein sequence ID" value="CAJ0934000.1"/>
    <property type="molecule type" value="Genomic_DNA"/>
</dbReference>
<dbReference type="PROSITE" id="PS50200">
    <property type="entry name" value="RA"/>
    <property type="match status" value="1"/>
</dbReference>
<dbReference type="InterPro" id="IPR008936">
    <property type="entry name" value="Rho_GTPase_activation_prot"/>
</dbReference>
<feature type="domain" description="Ras-associating" evidence="1">
    <location>
        <begin position="79"/>
        <end position="173"/>
    </location>
</feature>
<gene>
    <name evidence="3" type="ORF">RIMI_LOCUS5747848</name>
</gene>
<evidence type="ECO:0000259" key="2">
    <source>
        <dbReference type="PROSITE" id="PS50238"/>
    </source>
</evidence>
<dbReference type="InterPro" id="IPR052227">
    <property type="entry name" value="Arf-Rho-GAP_ANK-PH_domain"/>
</dbReference>
<dbReference type="PANTHER" id="PTHR45899">
    <property type="entry name" value="RHO GTPASE ACTIVATING PROTEIN AT 15B, ISOFORM C"/>
    <property type="match status" value="1"/>
</dbReference>